<evidence type="ECO:0000256" key="5">
    <source>
        <dbReference type="ARBA" id="ARBA00022776"/>
    </source>
</evidence>
<comment type="similarity">
    <text evidence="2">Belongs to the CLASP family.</text>
</comment>
<dbReference type="InterPro" id="IPR016024">
    <property type="entry name" value="ARM-type_fold"/>
</dbReference>
<dbReference type="InterPro" id="IPR011989">
    <property type="entry name" value="ARM-like"/>
</dbReference>
<dbReference type="SUPFAM" id="SSF48371">
    <property type="entry name" value="ARM repeat"/>
    <property type="match status" value="1"/>
</dbReference>
<dbReference type="AlphaFoldDB" id="A0A5C3M6Z2"/>
<dbReference type="GO" id="GO:0005876">
    <property type="term" value="C:spindle microtubule"/>
    <property type="evidence" value="ECO:0007669"/>
    <property type="project" value="TreeGrafter"/>
</dbReference>
<evidence type="ECO:0000256" key="1">
    <source>
        <dbReference type="ARBA" id="ARBA00004186"/>
    </source>
</evidence>
<dbReference type="GO" id="GO:0051301">
    <property type="term" value="P:cell division"/>
    <property type="evidence" value="ECO:0007669"/>
    <property type="project" value="UniProtKB-KW"/>
</dbReference>
<organism evidence="7 8">
    <name type="scientific">Crucibulum laeve</name>
    <dbReference type="NCBI Taxonomy" id="68775"/>
    <lineage>
        <taxon>Eukaryota</taxon>
        <taxon>Fungi</taxon>
        <taxon>Dikarya</taxon>
        <taxon>Basidiomycota</taxon>
        <taxon>Agaricomycotina</taxon>
        <taxon>Agaricomycetes</taxon>
        <taxon>Agaricomycetidae</taxon>
        <taxon>Agaricales</taxon>
        <taxon>Agaricineae</taxon>
        <taxon>Nidulariaceae</taxon>
        <taxon>Crucibulum</taxon>
    </lineage>
</organism>
<dbReference type="GO" id="GO:0090307">
    <property type="term" value="P:mitotic spindle assembly"/>
    <property type="evidence" value="ECO:0007669"/>
    <property type="project" value="TreeGrafter"/>
</dbReference>
<feature type="non-terminal residue" evidence="7">
    <location>
        <position position="1"/>
    </location>
</feature>
<dbReference type="GO" id="GO:0005881">
    <property type="term" value="C:cytoplasmic microtubule"/>
    <property type="evidence" value="ECO:0007669"/>
    <property type="project" value="TreeGrafter"/>
</dbReference>
<dbReference type="InterPro" id="IPR024395">
    <property type="entry name" value="CLASP_N_dom"/>
</dbReference>
<evidence type="ECO:0000256" key="2">
    <source>
        <dbReference type="ARBA" id="ARBA00009549"/>
    </source>
</evidence>
<name>A0A5C3M6Z2_9AGAR</name>
<evidence type="ECO:0000256" key="3">
    <source>
        <dbReference type="ARBA" id="ARBA00022618"/>
    </source>
</evidence>
<dbReference type="GO" id="GO:0005815">
    <property type="term" value="C:microtubule organizing center"/>
    <property type="evidence" value="ECO:0007669"/>
    <property type="project" value="TreeGrafter"/>
</dbReference>
<protein>
    <submittedName>
        <fullName evidence="7">Clasp N-terminal domain-containing protein</fullName>
    </submittedName>
</protein>
<dbReference type="Pfam" id="PF12348">
    <property type="entry name" value="CLASP_N"/>
    <property type="match status" value="1"/>
</dbReference>
<evidence type="ECO:0000313" key="7">
    <source>
        <dbReference type="EMBL" id="TFK40166.1"/>
    </source>
</evidence>
<gene>
    <name evidence="7" type="ORF">BDQ12DRAFT_602092</name>
</gene>
<dbReference type="Gene3D" id="1.25.10.10">
    <property type="entry name" value="Leucine-rich Repeat Variant"/>
    <property type="match status" value="1"/>
</dbReference>
<accession>A0A5C3M6Z2</accession>
<dbReference type="OrthoDB" id="46159at2759"/>
<dbReference type="STRING" id="68775.A0A5C3M6Z2"/>
<dbReference type="EMBL" id="ML213597">
    <property type="protein sequence ID" value="TFK40166.1"/>
    <property type="molecule type" value="Genomic_DNA"/>
</dbReference>
<dbReference type="PANTHER" id="PTHR21567">
    <property type="entry name" value="CLASP"/>
    <property type="match status" value="1"/>
</dbReference>
<evidence type="ECO:0000259" key="6">
    <source>
        <dbReference type="Pfam" id="PF12348"/>
    </source>
</evidence>
<dbReference type="GO" id="GO:0008017">
    <property type="term" value="F:microtubule binding"/>
    <property type="evidence" value="ECO:0007669"/>
    <property type="project" value="TreeGrafter"/>
</dbReference>
<evidence type="ECO:0000313" key="8">
    <source>
        <dbReference type="Proteomes" id="UP000308652"/>
    </source>
</evidence>
<dbReference type="PANTHER" id="PTHR21567:SF60">
    <property type="entry name" value="CLASP N-TERMINAL DOMAIN-CONTAINING PROTEIN"/>
    <property type="match status" value="1"/>
</dbReference>
<keyword evidence="5" id="KW-0131">Cell cycle</keyword>
<keyword evidence="8" id="KW-1185">Reference proteome</keyword>
<keyword evidence="5" id="KW-0498">Mitosis</keyword>
<feature type="domain" description="CLASP N-terminal" evidence="6">
    <location>
        <begin position="2"/>
        <end position="165"/>
    </location>
</feature>
<keyword evidence="3" id="KW-0132">Cell division</keyword>
<sequence>EIVSAMRTFYRPITNSMVSERTRLSGTAIDLVSTVARELGVSFEGLLPLFLPTLLNLCGRTNKVVLTRARACIVMIIESTQLSSVLPYFLQSLKEKSATLRLVAAEGTLTCLNCCNPPDLEKEARAKEVEAIIRATAKDANPDVRKASRKIFEGYKELLPDRVARCVEHNPLDSSSY</sequence>
<comment type="subcellular location">
    <subcellularLocation>
        <location evidence="1">Cytoplasm</location>
        <location evidence="1">Cytoskeleton</location>
        <location evidence="1">Spindle</location>
    </subcellularLocation>
</comment>
<dbReference type="GO" id="GO:1990023">
    <property type="term" value="C:mitotic spindle midzone"/>
    <property type="evidence" value="ECO:0007669"/>
    <property type="project" value="TreeGrafter"/>
</dbReference>
<proteinExistence type="inferred from homology"/>
<dbReference type="Proteomes" id="UP000308652">
    <property type="component" value="Unassembled WGS sequence"/>
</dbReference>
<evidence type="ECO:0000256" key="4">
    <source>
        <dbReference type="ARBA" id="ARBA00022701"/>
    </source>
</evidence>
<reference evidence="7 8" key="1">
    <citation type="journal article" date="2019" name="Nat. Ecol. Evol.">
        <title>Megaphylogeny resolves global patterns of mushroom evolution.</title>
        <authorList>
            <person name="Varga T."/>
            <person name="Krizsan K."/>
            <person name="Foldi C."/>
            <person name="Dima B."/>
            <person name="Sanchez-Garcia M."/>
            <person name="Sanchez-Ramirez S."/>
            <person name="Szollosi G.J."/>
            <person name="Szarkandi J.G."/>
            <person name="Papp V."/>
            <person name="Albert L."/>
            <person name="Andreopoulos W."/>
            <person name="Angelini C."/>
            <person name="Antonin V."/>
            <person name="Barry K.W."/>
            <person name="Bougher N.L."/>
            <person name="Buchanan P."/>
            <person name="Buyck B."/>
            <person name="Bense V."/>
            <person name="Catcheside P."/>
            <person name="Chovatia M."/>
            <person name="Cooper J."/>
            <person name="Damon W."/>
            <person name="Desjardin D."/>
            <person name="Finy P."/>
            <person name="Geml J."/>
            <person name="Haridas S."/>
            <person name="Hughes K."/>
            <person name="Justo A."/>
            <person name="Karasinski D."/>
            <person name="Kautmanova I."/>
            <person name="Kiss B."/>
            <person name="Kocsube S."/>
            <person name="Kotiranta H."/>
            <person name="LaButti K.M."/>
            <person name="Lechner B.E."/>
            <person name="Liimatainen K."/>
            <person name="Lipzen A."/>
            <person name="Lukacs Z."/>
            <person name="Mihaltcheva S."/>
            <person name="Morgado L.N."/>
            <person name="Niskanen T."/>
            <person name="Noordeloos M.E."/>
            <person name="Ohm R.A."/>
            <person name="Ortiz-Santana B."/>
            <person name="Ovrebo C."/>
            <person name="Racz N."/>
            <person name="Riley R."/>
            <person name="Savchenko A."/>
            <person name="Shiryaev A."/>
            <person name="Soop K."/>
            <person name="Spirin V."/>
            <person name="Szebenyi C."/>
            <person name="Tomsovsky M."/>
            <person name="Tulloss R.E."/>
            <person name="Uehling J."/>
            <person name="Grigoriev I.V."/>
            <person name="Vagvolgyi C."/>
            <person name="Papp T."/>
            <person name="Martin F.M."/>
            <person name="Miettinen O."/>
            <person name="Hibbett D.S."/>
            <person name="Nagy L.G."/>
        </authorList>
    </citation>
    <scope>NUCLEOTIDE SEQUENCE [LARGE SCALE GENOMIC DNA]</scope>
    <source>
        <strain evidence="7 8">CBS 166.37</strain>
    </source>
</reference>
<keyword evidence="4" id="KW-0493">Microtubule</keyword>